<comment type="caution">
    <text evidence="13">The sequence shown here is derived from an EMBL/GenBank/DDBJ whole genome shotgun (WGS) entry which is preliminary data.</text>
</comment>
<dbReference type="CDD" id="cd05387">
    <property type="entry name" value="BY-kinase"/>
    <property type="match status" value="1"/>
</dbReference>
<evidence type="ECO:0000256" key="1">
    <source>
        <dbReference type="ARBA" id="ARBA00004651"/>
    </source>
</evidence>
<dbReference type="Gene3D" id="3.40.50.300">
    <property type="entry name" value="P-loop containing nucleotide triphosphate hydrolases"/>
    <property type="match status" value="1"/>
</dbReference>
<dbReference type="EMBL" id="LSZQ01000030">
    <property type="protein sequence ID" value="KXU36538.1"/>
    <property type="molecule type" value="Genomic_DNA"/>
</dbReference>
<feature type="coiled-coil region" evidence="8">
    <location>
        <begin position="318"/>
        <end position="362"/>
    </location>
</feature>
<evidence type="ECO:0000256" key="5">
    <source>
        <dbReference type="ARBA" id="ARBA00022840"/>
    </source>
</evidence>
<dbReference type="GO" id="GO:0004713">
    <property type="term" value="F:protein tyrosine kinase activity"/>
    <property type="evidence" value="ECO:0007669"/>
    <property type="project" value="TreeGrafter"/>
</dbReference>
<keyword evidence="5" id="KW-0067">ATP-binding</keyword>
<keyword evidence="4" id="KW-0547">Nucleotide-binding</keyword>
<feature type="transmembrane region" description="Helical" evidence="10">
    <location>
        <begin position="20"/>
        <end position="39"/>
    </location>
</feature>
<keyword evidence="2" id="KW-1003">Cell membrane</keyword>
<dbReference type="GO" id="GO:0005886">
    <property type="term" value="C:plasma membrane"/>
    <property type="evidence" value="ECO:0007669"/>
    <property type="project" value="UniProtKB-SubCell"/>
</dbReference>
<evidence type="ECO:0000256" key="9">
    <source>
        <dbReference type="SAM" id="MobiDB-lite"/>
    </source>
</evidence>
<gene>
    <name evidence="13" type="ORF">AXK11_04080</name>
</gene>
<comment type="subcellular location">
    <subcellularLocation>
        <location evidence="1">Cell membrane</location>
        <topology evidence="1">Multi-pass membrane protein</topology>
    </subcellularLocation>
</comment>
<dbReference type="AlphaFoldDB" id="A0A139SPN4"/>
<dbReference type="STRING" id="1548207.AXK11_04080"/>
<feature type="domain" description="CobQ/CobB/MinD/ParA nucleotide binding" evidence="11">
    <location>
        <begin position="503"/>
        <end position="680"/>
    </location>
</feature>
<dbReference type="Pfam" id="PF02706">
    <property type="entry name" value="Wzz"/>
    <property type="match status" value="1"/>
</dbReference>
<evidence type="ECO:0000256" key="6">
    <source>
        <dbReference type="ARBA" id="ARBA00022989"/>
    </source>
</evidence>
<evidence type="ECO:0008006" key="15">
    <source>
        <dbReference type="Google" id="ProtNLM"/>
    </source>
</evidence>
<evidence type="ECO:0000256" key="10">
    <source>
        <dbReference type="SAM" id="Phobius"/>
    </source>
</evidence>
<dbReference type="InterPro" id="IPR002586">
    <property type="entry name" value="CobQ/CobB/MinD/ParA_Nub-bd_dom"/>
</dbReference>
<dbReference type="Proteomes" id="UP000070058">
    <property type="component" value="Unassembled WGS sequence"/>
</dbReference>
<accession>A0A139SPN4</accession>
<keyword evidence="14" id="KW-1185">Reference proteome</keyword>
<proteinExistence type="predicted"/>
<protein>
    <recommendedName>
        <fullName evidence="15">AAA domain-containing protein</fullName>
    </recommendedName>
</protein>
<keyword evidence="6 10" id="KW-1133">Transmembrane helix</keyword>
<evidence type="ECO:0000259" key="12">
    <source>
        <dbReference type="Pfam" id="PF02706"/>
    </source>
</evidence>
<dbReference type="Pfam" id="PF01656">
    <property type="entry name" value="CbiA"/>
    <property type="match status" value="1"/>
</dbReference>
<dbReference type="InterPro" id="IPR027417">
    <property type="entry name" value="P-loop_NTPase"/>
</dbReference>
<evidence type="ECO:0000259" key="11">
    <source>
        <dbReference type="Pfam" id="PF01656"/>
    </source>
</evidence>
<dbReference type="GO" id="GO:0005524">
    <property type="term" value="F:ATP binding"/>
    <property type="evidence" value="ECO:0007669"/>
    <property type="project" value="UniProtKB-KW"/>
</dbReference>
<feature type="region of interest" description="Disordered" evidence="9">
    <location>
        <begin position="705"/>
        <end position="727"/>
    </location>
</feature>
<dbReference type="NCBIfam" id="TIGR01007">
    <property type="entry name" value="eps_fam"/>
    <property type="match status" value="1"/>
</dbReference>
<dbReference type="PANTHER" id="PTHR32309:SF13">
    <property type="entry name" value="FERRIC ENTEROBACTIN TRANSPORT PROTEIN FEPE"/>
    <property type="match status" value="1"/>
</dbReference>
<evidence type="ECO:0000256" key="4">
    <source>
        <dbReference type="ARBA" id="ARBA00022741"/>
    </source>
</evidence>
<dbReference type="PANTHER" id="PTHR32309">
    <property type="entry name" value="TYROSINE-PROTEIN KINASE"/>
    <property type="match status" value="1"/>
</dbReference>
<dbReference type="InterPro" id="IPR005702">
    <property type="entry name" value="Wzc-like_C"/>
</dbReference>
<evidence type="ECO:0000256" key="8">
    <source>
        <dbReference type="SAM" id="Coils"/>
    </source>
</evidence>
<reference evidence="14" key="1">
    <citation type="submission" date="2016-02" db="EMBL/GenBank/DDBJ databases">
        <authorList>
            <person name="Sanders J.G."/>
            <person name="Lin J.Y."/>
            <person name="Wertz J.T."/>
            <person name="Russell J.A."/>
            <person name="Moreau C.S."/>
            <person name="Powell S."/>
        </authorList>
    </citation>
    <scope>NUCLEOTIDE SEQUENCE [LARGE SCALE GENOMIC DNA]</scope>
    <source>
        <strain evidence="14">CAG34</strain>
    </source>
</reference>
<feature type="domain" description="Polysaccharide chain length determinant N-terminal" evidence="12">
    <location>
        <begin position="9"/>
        <end position="95"/>
    </location>
</feature>
<keyword evidence="3 10" id="KW-0812">Transmembrane</keyword>
<evidence type="ECO:0000256" key="7">
    <source>
        <dbReference type="ARBA" id="ARBA00023136"/>
    </source>
</evidence>
<keyword evidence="7 10" id="KW-0472">Membrane</keyword>
<organism evidence="13 14">
    <name type="scientific">Cephaloticoccus primus</name>
    <dbReference type="NCBI Taxonomy" id="1548207"/>
    <lineage>
        <taxon>Bacteria</taxon>
        <taxon>Pseudomonadati</taxon>
        <taxon>Verrucomicrobiota</taxon>
        <taxon>Opitutia</taxon>
        <taxon>Opitutales</taxon>
        <taxon>Opitutaceae</taxon>
        <taxon>Cephaloticoccus</taxon>
    </lineage>
</organism>
<name>A0A139SPN4_9BACT</name>
<evidence type="ECO:0000313" key="13">
    <source>
        <dbReference type="EMBL" id="KXU36538.1"/>
    </source>
</evidence>
<keyword evidence="8" id="KW-0175">Coiled coil</keyword>
<dbReference type="SUPFAM" id="SSF52540">
    <property type="entry name" value="P-loop containing nucleoside triphosphate hydrolases"/>
    <property type="match status" value="1"/>
</dbReference>
<feature type="compositionally biased region" description="Low complexity" evidence="9">
    <location>
        <begin position="714"/>
        <end position="727"/>
    </location>
</feature>
<evidence type="ECO:0000256" key="2">
    <source>
        <dbReference type="ARBA" id="ARBA00022475"/>
    </source>
</evidence>
<evidence type="ECO:0000313" key="14">
    <source>
        <dbReference type="Proteomes" id="UP000070058"/>
    </source>
</evidence>
<dbReference type="InterPro" id="IPR003856">
    <property type="entry name" value="LPS_length_determ_N"/>
</dbReference>
<evidence type="ECO:0000256" key="3">
    <source>
        <dbReference type="ARBA" id="ARBA00022692"/>
    </source>
</evidence>
<sequence length="727" mass="81659">MPAGQSRSLRDYYVILRERFWIALPLALLVALGIGYYQARQTPMYASTAIIQFERPETIVTTQGVVDASIRNEIDLNTYIHQLTSNRVRTRVLESLTPEEIAIIQRPYLKSQPPGEPLPPLAAMLGLLSIDPVRNSFILRLTVGHQDPEAAAILAQRHVDQFLSYLLDNISGVNDTALDFLHERAEQLRLESEAKAQKQQEYMEKNNLISLDSSTSIVDNRLLTINGALTAARLRLLEVESIAKQVADYQESGDNLLEITYIGSYGTVAPLRTQLSTLLQEQARLAERYLERHPRMIETTNAIITTQEHLDFAVQGAIADLHASLTEVNKTISQLETEYTAAEQEALNLRNMRVDFESLQNEALVARSNYMQILDRLNQTTTTKYLEKVPIRLLDRAQVASHPYTPNFPKIIRVCVMMFLVVFFGTAFGLDFIDDRIKSAWDIENFLNTSLLGIVPDLNNVKDEDKYTLLLKDTNPTAVEAFTGIYSAAKTHSLVDYPKAMLVTSTIPGEGKTLVSANLAASFARHGKRTLLVDCDLRRPMLHRRFDLANTSGLIPFYESGASLDTDLSTDPTLGIVKLNENLSLLRSGGRSRRPTELLESDLFGDLLKKLGRYYDLIVIDSPPLGAVTDGLLIAERVDEVAYVCRFNRAHRKHIQLYMRALRNAKTEILGVILNGLAPRRVEYYSNYRYYRSYGKYTNVEPARGELDREPARAPEAAPAAEPAVAA</sequence>
<dbReference type="InterPro" id="IPR050445">
    <property type="entry name" value="Bact_polysacc_biosynth/exp"/>
</dbReference>